<dbReference type="SUPFAM" id="SSF55874">
    <property type="entry name" value="ATPase domain of HSP90 chaperone/DNA topoisomerase II/histidine kinase"/>
    <property type="match status" value="1"/>
</dbReference>
<dbReference type="InterPro" id="IPR036890">
    <property type="entry name" value="HATPase_C_sf"/>
</dbReference>
<comment type="catalytic activity">
    <reaction evidence="1">
        <text>ATP + protein L-histidine = ADP + protein N-phospho-L-histidine.</text>
        <dbReference type="EC" id="2.7.13.3"/>
    </reaction>
</comment>
<evidence type="ECO:0000256" key="6">
    <source>
        <dbReference type="ARBA" id="ARBA00022840"/>
    </source>
</evidence>
<feature type="transmembrane region" description="Helical" evidence="8">
    <location>
        <begin position="125"/>
        <end position="143"/>
    </location>
</feature>
<keyword evidence="8" id="KW-1133">Transmembrane helix</keyword>
<protein>
    <recommendedName>
        <fullName evidence="2">histidine kinase</fullName>
        <ecNumber evidence="2">2.7.13.3</ecNumber>
    </recommendedName>
</protein>
<evidence type="ECO:0000313" key="10">
    <source>
        <dbReference type="EMBL" id="MDQ0208632.1"/>
    </source>
</evidence>
<evidence type="ECO:0000256" key="8">
    <source>
        <dbReference type="SAM" id="Phobius"/>
    </source>
</evidence>
<evidence type="ECO:0000256" key="3">
    <source>
        <dbReference type="ARBA" id="ARBA00022679"/>
    </source>
</evidence>
<feature type="transmembrane region" description="Helical" evidence="8">
    <location>
        <begin position="79"/>
        <end position="97"/>
    </location>
</feature>
<dbReference type="PROSITE" id="PS50109">
    <property type="entry name" value="HIS_KIN"/>
    <property type="match status" value="1"/>
</dbReference>
<feature type="domain" description="Histidine kinase" evidence="9">
    <location>
        <begin position="315"/>
        <end position="402"/>
    </location>
</feature>
<keyword evidence="8" id="KW-0472">Membrane</keyword>
<dbReference type="Gene3D" id="1.20.5.1930">
    <property type="match status" value="1"/>
</dbReference>
<keyword evidence="7" id="KW-0902">Two-component regulatory system</keyword>
<feature type="transmembrane region" description="Helical" evidence="8">
    <location>
        <begin position="50"/>
        <end position="70"/>
    </location>
</feature>
<dbReference type="EC" id="2.7.13.3" evidence="2"/>
<dbReference type="PANTHER" id="PTHR24421">
    <property type="entry name" value="NITRATE/NITRITE SENSOR PROTEIN NARX-RELATED"/>
    <property type="match status" value="1"/>
</dbReference>
<dbReference type="Pfam" id="PF02518">
    <property type="entry name" value="HATPase_c"/>
    <property type="match status" value="1"/>
</dbReference>
<dbReference type="InterPro" id="IPR050482">
    <property type="entry name" value="Sensor_HK_TwoCompSys"/>
</dbReference>
<feature type="transmembrane region" description="Helical" evidence="8">
    <location>
        <begin position="103"/>
        <end position="120"/>
    </location>
</feature>
<dbReference type="PANTHER" id="PTHR24421:SF55">
    <property type="entry name" value="SENSOR HISTIDINE KINASE YDFH"/>
    <property type="match status" value="1"/>
</dbReference>
<dbReference type="RefSeq" id="WP_306984843.1">
    <property type="nucleotide sequence ID" value="NZ_JAUSUA010000006.1"/>
</dbReference>
<gene>
    <name evidence="10" type="ORF">J2S05_003444</name>
</gene>
<dbReference type="EMBL" id="JAUSUA010000006">
    <property type="protein sequence ID" value="MDQ0208632.1"/>
    <property type="molecule type" value="Genomic_DNA"/>
</dbReference>
<dbReference type="InterPro" id="IPR005467">
    <property type="entry name" value="His_kinase_dom"/>
</dbReference>
<keyword evidence="5 10" id="KW-0418">Kinase</keyword>
<keyword evidence="8" id="KW-0812">Transmembrane</keyword>
<evidence type="ECO:0000256" key="7">
    <source>
        <dbReference type="ARBA" id="ARBA00023012"/>
    </source>
</evidence>
<evidence type="ECO:0000256" key="1">
    <source>
        <dbReference type="ARBA" id="ARBA00000085"/>
    </source>
</evidence>
<organism evidence="10 11">
    <name type="scientific">Alkalicoccobacillus murimartini</name>
    <dbReference type="NCBI Taxonomy" id="171685"/>
    <lineage>
        <taxon>Bacteria</taxon>
        <taxon>Bacillati</taxon>
        <taxon>Bacillota</taxon>
        <taxon>Bacilli</taxon>
        <taxon>Bacillales</taxon>
        <taxon>Bacillaceae</taxon>
        <taxon>Alkalicoccobacillus</taxon>
    </lineage>
</organism>
<keyword evidence="6" id="KW-0067">ATP-binding</keyword>
<keyword evidence="3 10" id="KW-0808">Transferase</keyword>
<evidence type="ECO:0000256" key="4">
    <source>
        <dbReference type="ARBA" id="ARBA00022741"/>
    </source>
</evidence>
<sequence>MNVHMKNIAFNSSQSDSQNILNDSRVPALIWVVLVYFSVIYTQFSVISTWFELISFTAFILIHSLLHWYAGSIVAKGPWIYFLIQGLVVWGCAFVMPNAHSEIFVSLLTALAGQSIGVYLKRMKVFLVCAFYCTLFSFSIIWFDPNENVLANVPSLLFIMFFVIGYASLFYKQVRAKVRTQLFLHELEQSHRKVEELTIANERQRMARNLHDTLAQGVAGLIMQLDAVDAQLKNGNEKRAHEIVQRSKAQAKRTLSEARTAIDDLRSYSAEELDISKAVKIEAEHFRNTTGISISTQVMPHPPEVSKLIFEHSLHIIRECLANTAKHSNASKVEVFITCEKNVLELKVTDDGLGFDTKLIEQQSGSYGLIGLYERVRILGGDMKINSGKQGTDVSVRIPLQQEETDL</sequence>
<evidence type="ECO:0000256" key="5">
    <source>
        <dbReference type="ARBA" id="ARBA00022777"/>
    </source>
</evidence>
<feature type="transmembrane region" description="Helical" evidence="8">
    <location>
        <begin position="26"/>
        <end position="44"/>
    </location>
</feature>
<dbReference type="Pfam" id="PF07730">
    <property type="entry name" value="HisKA_3"/>
    <property type="match status" value="1"/>
</dbReference>
<proteinExistence type="predicted"/>
<accession>A0ABT9YN53</accession>
<comment type="caution">
    <text evidence="10">The sequence shown here is derived from an EMBL/GenBank/DDBJ whole genome shotgun (WGS) entry which is preliminary data.</text>
</comment>
<keyword evidence="11" id="KW-1185">Reference proteome</keyword>
<keyword evidence="4" id="KW-0547">Nucleotide-binding</keyword>
<dbReference type="GO" id="GO:0004673">
    <property type="term" value="F:protein histidine kinase activity"/>
    <property type="evidence" value="ECO:0007669"/>
    <property type="project" value="UniProtKB-EC"/>
</dbReference>
<evidence type="ECO:0000259" key="9">
    <source>
        <dbReference type="PROSITE" id="PS50109"/>
    </source>
</evidence>
<name>A0ABT9YN53_9BACI</name>
<feature type="transmembrane region" description="Helical" evidence="8">
    <location>
        <begin position="149"/>
        <end position="171"/>
    </location>
</feature>
<dbReference type="Gene3D" id="3.30.565.10">
    <property type="entry name" value="Histidine kinase-like ATPase, C-terminal domain"/>
    <property type="match status" value="1"/>
</dbReference>
<dbReference type="Proteomes" id="UP001225034">
    <property type="component" value="Unassembled WGS sequence"/>
</dbReference>
<evidence type="ECO:0000256" key="2">
    <source>
        <dbReference type="ARBA" id="ARBA00012438"/>
    </source>
</evidence>
<dbReference type="InterPro" id="IPR003594">
    <property type="entry name" value="HATPase_dom"/>
</dbReference>
<reference evidence="10 11" key="1">
    <citation type="submission" date="2023-07" db="EMBL/GenBank/DDBJ databases">
        <title>Genomic Encyclopedia of Type Strains, Phase IV (KMG-IV): sequencing the most valuable type-strain genomes for metagenomic binning, comparative biology and taxonomic classification.</title>
        <authorList>
            <person name="Goeker M."/>
        </authorList>
    </citation>
    <scope>NUCLEOTIDE SEQUENCE [LARGE SCALE GENOMIC DNA]</scope>
    <source>
        <strain evidence="10 11">DSM 19154</strain>
    </source>
</reference>
<evidence type="ECO:0000313" key="11">
    <source>
        <dbReference type="Proteomes" id="UP001225034"/>
    </source>
</evidence>
<dbReference type="CDD" id="cd16917">
    <property type="entry name" value="HATPase_UhpB-NarQ-NarX-like"/>
    <property type="match status" value="1"/>
</dbReference>
<dbReference type="SMART" id="SM00387">
    <property type="entry name" value="HATPase_c"/>
    <property type="match status" value="1"/>
</dbReference>
<dbReference type="InterPro" id="IPR011712">
    <property type="entry name" value="Sig_transdc_His_kin_sub3_dim/P"/>
</dbReference>